<dbReference type="EMBL" id="CABFVH010000039">
    <property type="protein sequence ID" value="VUF14770.1"/>
    <property type="molecule type" value="Genomic_DNA"/>
</dbReference>
<evidence type="ECO:0000313" key="3">
    <source>
        <dbReference type="EMBL" id="VUF14770.1"/>
    </source>
</evidence>
<dbReference type="EMBL" id="BPQI01000062">
    <property type="protein sequence ID" value="GJD56456.1"/>
    <property type="molecule type" value="Genomic_DNA"/>
</dbReference>
<keyword evidence="1" id="KW-1133">Transmembrane helix</keyword>
<evidence type="ECO:0000313" key="5">
    <source>
        <dbReference type="Proteomes" id="UP001055303"/>
    </source>
</evidence>
<keyword evidence="5" id="KW-1185">Reference proteome</keyword>
<dbReference type="AlphaFoldDB" id="A0A564G468"/>
<name>A0A564G468_9HYPH</name>
<keyword evidence="1" id="KW-0472">Membrane</keyword>
<evidence type="ECO:0000313" key="4">
    <source>
        <dbReference type="Proteomes" id="UP000401717"/>
    </source>
</evidence>
<proteinExistence type="predicted"/>
<evidence type="ECO:0000256" key="1">
    <source>
        <dbReference type="SAM" id="Phobius"/>
    </source>
</evidence>
<evidence type="ECO:0000313" key="2">
    <source>
        <dbReference type="EMBL" id="GJD56456.1"/>
    </source>
</evidence>
<organism evidence="3 4">
    <name type="scientific">Methylobacterium dankookense</name>
    <dbReference type="NCBI Taxonomy" id="560405"/>
    <lineage>
        <taxon>Bacteria</taxon>
        <taxon>Pseudomonadati</taxon>
        <taxon>Pseudomonadota</taxon>
        <taxon>Alphaproteobacteria</taxon>
        <taxon>Hyphomicrobiales</taxon>
        <taxon>Methylobacteriaceae</taxon>
        <taxon>Methylobacterium</taxon>
    </lineage>
</organism>
<sequence length="227" mass="23509">MTTTDPARDEDDLLLPWHATGRLDPAARARIEAALDRDRELARRLDLVRDERDATVASNEALGTPSMKARDDLFARIDADLAARDRGPSRWLRRLGAALASLSPPVLAGAALAACALILLQAGLLTGTWLAAPGASYQTASHGDGGTAAGGTFILVAFAPTATAAQIAAALAEGGMTVVDGPRAGEIYRIRVHAGADGDRSLGAALDRLRAKPGLVVLAVPEALPAR</sequence>
<dbReference type="Proteomes" id="UP001055303">
    <property type="component" value="Unassembled WGS sequence"/>
</dbReference>
<feature type="transmembrane region" description="Helical" evidence="1">
    <location>
        <begin position="95"/>
        <end position="120"/>
    </location>
</feature>
<gene>
    <name evidence="2" type="ORF">IFDJLNFL_2353</name>
    <name evidence="3" type="ORF">MTDSW087_04495</name>
</gene>
<dbReference type="OrthoDB" id="7877390at2"/>
<dbReference type="Proteomes" id="UP000401717">
    <property type="component" value="Unassembled WGS sequence"/>
</dbReference>
<reference evidence="2" key="2">
    <citation type="journal article" date="2021" name="Front. Microbiol.">
        <title>Comprehensive Comparative Genomics and Phenotyping of Methylobacterium Species.</title>
        <authorList>
            <person name="Alessa O."/>
            <person name="Ogura Y."/>
            <person name="Fujitani Y."/>
            <person name="Takami H."/>
            <person name="Hayashi T."/>
            <person name="Sahin N."/>
            <person name="Tani A."/>
        </authorList>
    </citation>
    <scope>NUCLEOTIDE SEQUENCE</scope>
    <source>
        <strain evidence="2">DSM 22415</strain>
    </source>
</reference>
<keyword evidence="1" id="KW-0812">Transmembrane</keyword>
<dbReference type="RefSeq" id="WP_144767090.1">
    <property type="nucleotide sequence ID" value="NZ_BPQI01000062.1"/>
</dbReference>
<reference evidence="3 4" key="1">
    <citation type="submission" date="2019-06" db="EMBL/GenBank/DDBJ databases">
        <authorList>
            <person name="Rodrigo-Torres L."/>
            <person name="Arahal R. D."/>
            <person name="Lucena T."/>
        </authorList>
    </citation>
    <scope>NUCLEOTIDE SEQUENCE [LARGE SCALE GENOMIC DNA]</scope>
    <source>
        <strain evidence="3 4">SW08-7</strain>
    </source>
</reference>
<reference evidence="2" key="3">
    <citation type="submission" date="2021-08" db="EMBL/GenBank/DDBJ databases">
        <authorList>
            <person name="Tani A."/>
            <person name="Ola A."/>
            <person name="Ogura Y."/>
            <person name="Katsura K."/>
            <person name="Hayashi T."/>
        </authorList>
    </citation>
    <scope>NUCLEOTIDE SEQUENCE</scope>
    <source>
        <strain evidence="2">DSM 22415</strain>
    </source>
</reference>
<accession>A0A564G468</accession>
<protein>
    <submittedName>
        <fullName evidence="3">Uncharacterized protein</fullName>
    </submittedName>
</protein>